<protein>
    <recommendedName>
        <fullName evidence="3">ATPase</fullName>
    </recommendedName>
</protein>
<accession>A0A0P9DCS8</accession>
<dbReference type="InterPro" id="IPR043129">
    <property type="entry name" value="ATPase_NBD"/>
</dbReference>
<dbReference type="AlphaFoldDB" id="A0A0P9DCS8"/>
<feature type="non-terminal residue" evidence="1">
    <location>
        <position position="1"/>
    </location>
</feature>
<dbReference type="Gene3D" id="3.30.420.40">
    <property type="match status" value="1"/>
</dbReference>
<dbReference type="Proteomes" id="UP000050509">
    <property type="component" value="Unassembled WGS sequence"/>
</dbReference>
<evidence type="ECO:0008006" key="3">
    <source>
        <dbReference type="Google" id="ProtNLM"/>
    </source>
</evidence>
<keyword evidence="2" id="KW-1185">Reference proteome</keyword>
<gene>
    <name evidence="1" type="ORF">SE17_41895</name>
</gene>
<sequence length="87" mass="8845">PGAQLVIDQAGADLARMVEAVVSSLGLERPPVALSGGVILSSRRLRASMAAQIAVELGEITSVDDPTTGAVVIARHMLAEARTLAVG</sequence>
<comment type="caution">
    <text evidence="1">The sequence shown here is derived from an EMBL/GenBank/DDBJ whole genome shotgun (WGS) entry which is preliminary data.</text>
</comment>
<proteinExistence type="predicted"/>
<name>A0A0P9DCS8_9CHLR</name>
<organism evidence="1 2">
    <name type="scientific">Kouleothrix aurantiaca</name>
    <dbReference type="NCBI Taxonomy" id="186479"/>
    <lineage>
        <taxon>Bacteria</taxon>
        <taxon>Bacillati</taxon>
        <taxon>Chloroflexota</taxon>
        <taxon>Chloroflexia</taxon>
        <taxon>Chloroflexales</taxon>
        <taxon>Roseiflexineae</taxon>
        <taxon>Roseiflexaceae</taxon>
        <taxon>Kouleothrix</taxon>
    </lineage>
</organism>
<dbReference type="EMBL" id="LJCR01003296">
    <property type="protein sequence ID" value="KPV47728.1"/>
    <property type="molecule type" value="Genomic_DNA"/>
</dbReference>
<evidence type="ECO:0000313" key="1">
    <source>
        <dbReference type="EMBL" id="KPV47728.1"/>
    </source>
</evidence>
<reference evidence="1 2" key="1">
    <citation type="submission" date="2015-09" db="EMBL/GenBank/DDBJ databases">
        <title>Draft genome sequence of Kouleothrix aurantiaca JCM 19913.</title>
        <authorList>
            <person name="Hemp J."/>
        </authorList>
    </citation>
    <scope>NUCLEOTIDE SEQUENCE [LARGE SCALE GENOMIC DNA]</scope>
    <source>
        <strain evidence="1 2">COM-B</strain>
    </source>
</reference>
<evidence type="ECO:0000313" key="2">
    <source>
        <dbReference type="Proteomes" id="UP000050509"/>
    </source>
</evidence>
<dbReference type="SUPFAM" id="SSF53067">
    <property type="entry name" value="Actin-like ATPase domain"/>
    <property type="match status" value="1"/>
</dbReference>